<dbReference type="STRING" id="592010.GCWU000182_000642"/>
<keyword evidence="6" id="KW-1185">Reference proteome</keyword>
<name>W1Q3W3_ABIDE</name>
<dbReference type="GO" id="GO:0016052">
    <property type="term" value="P:carbohydrate catabolic process"/>
    <property type="evidence" value="ECO:0007669"/>
    <property type="project" value="TreeGrafter"/>
</dbReference>
<evidence type="ECO:0000313" key="5">
    <source>
        <dbReference type="EMBL" id="ESK65908.1"/>
    </source>
</evidence>
<dbReference type="InterPro" id="IPR001360">
    <property type="entry name" value="Glyco_hydro_1"/>
</dbReference>
<dbReference type="InterPro" id="IPR017853">
    <property type="entry name" value="GH"/>
</dbReference>
<organism evidence="5 6">
    <name type="scientific">Abiotrophia defectiva ATCC 49176</name>
    <dbReference type="NCBI Taxonomy" id="592010"/>
    <lineage>
        <taxon>Bacteria</taxon>
        <taxon>Bacillati</taxon>
        <taxon>Bacillota</taxon>
        <taxon>Bacilli</taxon>
        <taxon>Lactobacillales</taxon>
        <taxon>Aerococcaceae</taxon>
        <taxon>Abiotrophia</taxon>
    </lineage>
</organism>
<dbReference type="Proteomes" id="UP000019050">
    <property type="component" value="Unassembled WGS sequence"/>
</dbReference>
<reference evidence="5" key="1">
    <citation type="submission" date="2013-06" db="EMBL/GenBank/DDBJ databases">
        <authorList>
            <person name="Weinstock G."/>
            <person name="Sodergren E."/>
            <person name="Clifton S."/>
            <person name="Fulton L."/>
            <person name="Fulton B."/>
            <person name="Courtney L."/>
            <person name="Fronick C."/>
            <person name="Harrison M."/>
            <person name="Strong C."/>
            <person name="Farmer C."/>
            <person name="Delahaunty K."/>
            <person name="Markovic C."/>
            <person name="Hall O."/>
            <person name="Minx P."/>
            <person name="Tomlinson C."/>
            <person name="Mitreva M."/>
            <person name="Nelson J."/>
            <person name="Hou S."/>
            <person name="Wollam A."/>
            <person name="Pepin K.H."/>
            <person name="Johnson M."/>
            <person name="Bhonagiri V."/>
            <person name="Nash W.E."/>
            <person name="Warren W."/>
            <person name="Chinwalla A."/>
            <person name="Mardis E.R."/>
            <person name="Wilson R.K."/>
        </authorList>
    </citation>
    <scope>NUCLEOTIDE SEQUENCE [LARGE SCALE GENOMIC DNA]</scope>
    <source>
        <strain evidence="5">ATCC 49176</strain>
    </source>
</reference>
<dbReference type="GO" id="GO:0005829">
    <property type="term" value="C:cytosol"/>
    <property type="evidence" value="ECO:0007669"/>
    <property type="project" value="TreeGrafter"/>
</dbReference>
<dbReference type="GO" id="GO:0008422">
    <property type="term" value="F:beta-glucosidase activity"/>
    <property type="evidence" value="ECO:0007669"/>
    <property type="project" value="TreeGrafter"/>
</dbReference>
<comment type="similarity">
    <text evidence="1 4">Belongs to the glycosyl hydrolase 1 family.</text>
</comment>
<protein>
    <submittedName>
        <fullName evidence="5">6-phospho-beta-glucosidase</fullName>
    </submittedName>
</protein>
<evidence type="ECO:0000256" key="1">
    <source>
        <dbReference type="ARBA" id="ARBA00010838"/>
    </source>
</evidence>
<keyword evidence="2" id="KW-0378">Hydrolase</keyword>
<evidence type="ECO:0000256" key="4">
    <source>
        <dbReference type="RuleBase" id="RU003690"/>
    </source>
</evidence>
<dbReference type="SUPFAM" id="SSF51445">
    <property type="entry name" value="(Trans)glycosidases"/>
    <property type="match status" value="1"/>
</dbReference>
<dbReference type="FunFam" id="3.20.20.80:FF:000004">
    <property type="entry name" value="Beta-glucosidase 6-phospho-beta-glucosidase"/>
    <property type="match status" value="1"/>
</dbReference>
<dbReference type="PANTHER" id="PTHR10353">
    <property type="entry name" value="GLYCOSYL HYDROLASE"/>
    <property type="match status" value="1"/>
</dbReference>
<evidence type="ECO:0000313" key="6">
    <source>
        <dbReference type="Proteomes" id="UP000019050"/>
    </source>
</evidence>
<dbReference type="AlphaFoldDB" id="W1Q3W3"/>
<dbReference type="Pfam" id="PF00232">
    <property type="entry name" value="Glyco_hydro_1"/>
    <property type="match status" value="1"/>
</dbReference>
<accession>W1Q3W3</accession>
<dbReference type="EMBL" id="ACIN03000004">
    <property type="protein sequence ID" value="ESK65908.1"/>
    <property type="molecule type" value="Genomic_DNA"/>
</dbReference>
<sequence length="471" mass="54936">MTMKVTFPVDFWWGGATSGPQNEGRFHKPHVNVFDYHYDTKPEDFFRYVGPDVASDFYHLYESDIALFKDLGFNSLRTSIQWTRLIDDLEEGSLNPEGVDYYNRVIDALLAAGIRPIINLHHFDLPIELYERYGGWESKHVVDLFVKFARRAFECFGDRVTDWMTFNEPMVVVEGQYLYGFHYPMLVDGKKAVQVAYNLQLASAKAIQAYRQINRNPAGRVTIALNLTPAYPASQSEEDLAAAHFANLFVNRLFLDASVKGHFPEELVAVLAKDGVLWESTPEELAIIRDNRVDYIGVNYYHPHRVKAPEISPNSLTVDWMPQRYFNDYQMPGRRMNVDKGWEIYPQALYDIAKNLQDNYDNIPWFVSENGIGVSREERYLDQTGIIQDHYRIQFFSEHLYWLNRAMQEGANCFGYHVWTPVDGWSWLNAYKNRYGLISNDIHTQTRTVKQSGWWFKDLTANHGFEWEEMS</sequence>
<dbReference type="eggNOG" id="COG2723">
    <property type="taxonomic scope" value="Bacteria"/>
</dbReference>
<evidence type="ECO:0000256" key="3">
    <source>
        <dbReference type="ARBA" id="ARBA00023295"/>
    </source>
</evidence>
<comment type="caution">
    <text evidence="5">The sequence shown here is derived from an EMBL/GenBank/DDBJ whole genome shotgun (WGS) entry which is preliminary data.</text>
</comment>
<gene>
    <name evidence="5" type="ORF">GCWU000182_000642</name>
</gene>
<keyword evidence="3" id="KW-0326">Glycosidase</keyword>
<dbReference type="HOGENOM" id="CLU_001859_0_2_9"/>
<evidence type="ECO:0000256" key="2">
    <source>
        <dbReference type="ARBA" id="ARBA00022801"/>
    </source>
</evidence>
<dbReference type="PANTHER" id="PTHR10353:SF139">
    <property type="entry name" value="6-PHOSPHO-BETA-GLUCOSIDASE GMUD"/>
    <property type="match status" value="1"/>
</dbReference>
<proteinExistence type="inferred from homology"/>
<dbReference type="Gene3D" id="3.20.20.80">
    <property type="entry name" value="Glycosidases"/>
    <property type="match status" value="1"/>
</dbReference>
<dbReference type="PRINTS" id="PR00131">
    <property type="entry name" value="GLHYDRLASE1"/>
</dbReference>